<keyword evidence="3" id="KW-1185">Reference proteome</keyword>
<dbReference type="Proteomes" id="UP000222531">
    <property type="component" value="Unassembled WGS sequence"/>
</dbReference>
<dbReference type="InterPro" id="IPR007048">
    <property type="entry name" value="IraD/Gp25-like"/>
</dbReference>
<sequence length="142" mass="15724">MTWHGRETTVDIIGAGWAFPAVITGTGRVGLATGSDDVEQAMRIILSTAPGERPMRPEFGCGIHGLVFDTLDATTVARADAEVRRALDRWEPRIEVDDLLYSTDTVDIGVLYIDIRYRLRATNEPRNLVFPFYTLPGDSPSE</sequence>
<dbReference type="AlphaFoldDB" id="A0A2G1XB05"/>
<comment type="caution">
    <text evidence="2">The sequence shown here is derived from an EMBL/GenBank/DDBJ whole genome shotgun (WGS) entry which is preliminary data.</text>
</comment>
<protein>
    <submittedName>
        <fullName evidence="2">Baseplate protein</fullName>
    </submittedName>
</protein>
<organism evidence="2 3">
    <name type="scientific">Streptomyces cinnamoneus</name>
    <name type="common">Streptoverticillium cinnamoneum</name>
    <dbReference type="NCBI Taxonomy" id="53446"/>
    <lineage>
        <taxon>Bacteria</taxon>
        <taxon>Bacillati</taxon>
        <taxon>Actinomycetota</taxon>
        <taxon>Actinomycetes</taxon>
        <taxon>Kitasatosporales</taxon>
        <taxon>Streptomycetaceae</taxon>
        <taxon>Streptomyces</taxon>
        <taxon>Streptomyces cinnamoneus group</taxon>
    </lineage>
</organism>
<gene>
    <name evidence="2" type="ORF">BLA24_33250</name>
</gene>
<evidence type="ECO:0000313" key="2">
    <source>
        <dbReference type="EMBL" id="PHQ48392.1"/>
    </source>
</evidence>
<evidence type="ECO:0000313" key="3">
    <source>
        <dbReference type="Proteomes" id="UP000222531"/>
    </source>
</evidence>
<dbReference type="Pfam" id="PF04965">
    <property type="entry name" value="GPW_gp25"/>
    <property type="match status" value="1"/>
</dbReference>
<feature type="domain" description="IraD/Gp25-like" evidence="1">
    <location>
        <begin position="34"/>
        <end position="123"/>
    </location>
</feature>
<reference evidence="2 3" key="1">
    <citation type="journal article" date="2017" name="Biochemistry">
        <title>Identification of the Biosynthetic Pathway for the Antibiotic Bicyclomycin.</title>
        <authorList>
            <person name="Patteson J."/>
            <person name="Cai W."/>
            <person name="Johnson R.A."/>
            <person name="Santa Maria K."/>
            <person name="Li B."/>
        </authorList>
    </citation>
    <scope>NUCLEOTIDE SEQUENCE [LARGE SCALE GENOMIC DNA]</scope>
    <source>
        <strain evidence="2 3">ATCC 21532</strain>
    </source>
</reference>
<dbReference type="EMBL" id="NHZO01000168">
    <property type="protein sequence ID" value="PHQ48392.1"/>
    <property type="molecule type" value="Genomic_DNA"/>
</dbReference>
<dbReference type="OrthoDB" id="9802846at2"/>
<evidence type="ECO:0000259" key="1">
    <source>
        <dbReference type="Pfam" id="PF04965"/>
    </source>
</evidence>
<proteinExistence type="predicted"/>
<dbReference type="Gene3D" id="3.10.450.40">
    <property type="match status" value="1"/>
</dbReference>
<accession>A0A2G1XB05</accession>
<name>A0A2G1XB05_STRCJ</name>
<dbReference type="SUPFAM" id="SSF160719">
    <property type="entry name" value="gpW/gp25-like"/>
    <property type="match status" value="1"/>
</dbReference>